<dbReference type="EMBL" id="JBCGDC010000011">
    <property type="protein sequence ID" value="MFB6392703.1"/>
    <property type="molecule type" value="Genomic_DNA"/>
</dbReference>
<protein>
    <submittedName>
        <fullName evidence="2">Uncharacterized protein</fullName>
    </submittedName>
</protein>
<comment type="caution">
    <text evidence="2">The sequence shown here is derived from an EMBL/GenBank/DDBJ whole genome shotgun (WGS) entry which is preliminary data.</text>
</comment>
<sequence>MALSRLAQQFADEIRNHDWSDAPYRVDRAGHRHDDDRNPGKQLDAVETDRIRTNVMWVTAQVLGYNDPNFDVNEFAGQCGVEIRTRSGRINGGIWAGIRSTNGKYDPPGREPELMAPKS</sequence>
<feature type="region of interest" description="Disordered" evidence="1">
    <location>
        <begin position="99"/>
        <end position="119"/>
    </location>
</feature>
<gene>
    <name evidence="2" type="ORF">AAFH96_06225</name>
</gene>
<keyword evidence="3" id="KW-1185">Reference proteome</keyword>
<evidence type="ECO:0000256" key="1">
    <source>
        <dbReference type="SAM" id="MobiDB-lite"/>
    </source>
</evidence>
<accession>A0ABV5CPG8</accession>
<dbReference type="Proteomes" id="UP001582793">
    <property type="component" value="Unassembled WGS sequence"/>
</dbReference>
<name>A0ABV5CPG8_9ACTN</name>
<organism evidence="2 3">
    <name type="scientific">Polymorphospora lycopeni</name>
    <dbReference type="NCBI Taxonomy" id="3140240"/>
    <lineage>
        <taxon>Bacteria</taxon>
        <taxon>Bacillati</taxon>
        <taxon>Actinomycetota</taxon>
        <taxon>Actinomycetes</taxon>
        <taxon>Micromonosporales</taxon>
        <taxon>Micromonosporaceae</taxon>
        <taxon>Polymorphospora</taxon>
    </lineage>
</organism>
<proteinExistence type="predicted"/>
<evidence type="ECO:0000313" key="3">
    <source>
        <dbReference type="Proteomes" id="UP001582793"/>
    </source>
</evidence>
<dbReference type="RefSeq" id="WP_375733420.1">
    <property type="nucleotide sequence ID" value="NZ_JBCGDC010000011.1"/>
</dbReference>
<reference evidence="2 3" key="1">
    <citation type="submission" date="2024-04" db="EMBL/GenBank/DDBJ databases">
        <title>Polymorphospora sp. isolated from Baiyangdian Lake in Xiong'an New Area.</title>
        <authorList>
            <person name="Zhang X."/>
            <person name="Liu J."/>
        </authorList>
    </citation>
    <scope>NUCLEOTIDE SEQUENCE [LARGE SCALE GENOMIC DNA]</scope>
    <source>
        <strain evidence="2 3">2-325</strain>
    </source>
</reference>
<evidence type="ECO:0000313" key="2">
    <source>
        <dbReference type="EMBL" id="MFB6392703.1"/>
    </source>
</evidence>